<dbReference type="PROSITE" id="PS50294">
    <property type="entry name" value="WD_REPEATS_REGION"/>
    <property type="match status" value="5"/>
</dbReference>
<protein>
    <recommendedName>
        <fullName evidence="9">Transcriptional repressor Tup1 N-terminal domain-containing protein</fullName>
    </recommendedName>
</protein>
<dbReference type="InterPro" id="IPR036322">
    <property type="entry name" value="WD40_repeat_dom_sf"/>
</dbReference>
<dbReference type="InterPro" id="IPR013890">
    <property type="entry name" value="Tscrpt_rep_Tup1_N"/>
</dbReference>
<name>A0A507FN89_9FUNG</name>
<feature type="compositionally biased region" description="Low complexity" evidence="8">
    <location>
        <begin position="298"/>
        <end position="321"/>
    </location>
</feature>
<organism evidence="10 11">
    <name type="scientific">Chytriomyces confervae</name>
    <dbReference type="NCBI Taxonomy" id="246404"/>
    <lineage>
        <taxon>Eukaryota</taxon>
        <taxon>Fungi</taxon>
        <taxon>Fungi incertae sedis</taxon>
        <taxon>Chytridiomycota</taxon>
        <taxon>Chytridiomycota incertae sedis</taxon>
        <taxon>Chytridiomycetes</taxon>
        <taxon>Chytridiales</taxon>
        <taxon>Chytriomycetaceae</taxon>
        <taxon>Chytriomyces</taxon>
    </lineage>
</organism>
<dbReference type="InterPro" id="IPR015943">
    <property type="entry name" value="WD40/YVTN_repeat-like_dom_sf"/>
</dbReference>
<feature type="compositionally biased region" description="Low complexity" evidence="8">
    <location>
        <begin position="376"/>
        <end position="399"/>
    </location>
</feature>
<keyword evidence="11" id="KW-1185">Reference proteome</keyword>
<keyword evidence="1" id="KW-0678">Repressor</keyword>
<feature type="repeat" description="WD" evidence="6">
    <location>
        <begin position="649"/>
        <end position="683"/>
    </location>
</feature>
<dbReference type="Pfam" id="PF08581">
    <property type="entry name" value="Tup_N"/>
    <property type="match status" value="1"/>
</dbReference>
<accession>A0A507FN89</accession>
<dbReference type="InterPro" id="IPR001680">
    <property type="entry name" value="WD40_rpt"/>
</dbReference>
<dbReference type="EMBL" id="QEAP01000012">
    <property type="protein sequence ID" value="TPX77911.1"/>
    <property type="molecule type" value="Genomic_DNA"/>
</dbReference>
<dbReference type="Gene3D" id="2.130.10.10">
    <property type="entry name" value="YVTN repeat-like/Quinoprotein amine dehydrogenase"/>
    <property type="match status" value="1"/>
</dbReference>
<dbReference type="Proteomes" id="UP000320333">
    <property type="component" value="Unassembled WGS sequence"/>
</dbReference>
<comment type="caution">
    <text evidence="10">The sequence shown here is derived from an EMBL/GenBank/DDBJ whole genome shotgun (WGS) entry which is preliminary data.</text>
</comment>
<dbReference type="STRING" id="246404.A0A507FN89"/>
<feature type="repeat" description="WD" evidence="6">
    <location>
        <begin position="551"/>
        <end position="583"/>
    </location>
</feature>
<proteinExistence type="predicted"/>
<feature type="compositionally biased region" description="Gly residues" evidence="8">
    <location>
        <begin position="200"/>
        <end position="214"/>
    </location>
</feature>
<evidence type="ECO:0000313" key="10">
    <source>
        <dbReference type="EMBL" id="TPX77911.1"/>
    </source>
</evidence>
<feature type="repeat" description="WD" evidence="6">
    <location>
        <begin position="516"/>
        <end position="550"/>
    </location>
</feature>
<keyword evidence="2 6" id="KW-0853">WD repeat</keyword>
<reference evidence="10 11" key="1">
    <citation type="journal article" date="2019" name="Sci. Rep.">
        <title>Comparative genomics of chytrid fungi reveal insights into the obligate biotrophic and pathogenic lifestyle of Synchytrium endobioticum.</title>
        <authorList>
            <person name="van de Vossenberg B.T.L.H."/>
            <person name="Warris S."/>
            <person name="Nguyen H.D.T."/>
            <person name="van Gent-Pelzer M.P.E."/>
            <person name="Joly D.L."/>
            <person name="van de Geest H.C."/>
            <person name="Bonants P.J.M."/>
            <person name="Smith D.S."/>
            <person name="Levesque C.A."/>
            <person name="van der Lee T.A.J."/>
        </authorList>
    </citation>
    <scope>NUCLEOTIDE SEQUENCE [LARGE SCALE GENOMIC DNA]</scope>
    <source>
        <strain evidence="10 11">CBS 675.73</strain>
    </source>
</reference>
<feature type="region of interest" description="Disordered" evidence="8">
    <location>
        <begin position="175"/>
        <end position="406"/>
    </location>
</feature>
<evidence type="ECO:0000256" key="2">
    <source>
        <dbReference type="ARBA" id="ARBA00022574"/>
    </source>
</evidence>
<evidence type="ECO:0000256" key="5">
    <source>
        <dbReference type="ARBA" id="ARBA00023163"/>
    </source>
</evidence>
<dbReference type="PANTHER" id="PTHR22847:SF728">
    <property type="entry name" value="TRANSCRIPTIONAL REPRESSOR TUP11-RELATED"/>
    <property type="match status" value="1"/>
</dbReference>
<dbReference type="InterPro" id="IPR019775">
    <property type="entry name" value="WD40_repeat_CS"/>
</dbReference>
<evidence type="ECO:0000256" key="8">
    <source>
        <dbReference type="SAM" id="MobiDB-lite"/>
    </source>
</evidence>
<dbReference type="Pfam" id="PF00400">
    <property type="entry name" value="WD40"/>
    <property type="match status" value="7"/>
</dbReference>
<dbReference type="Gene3D" id="1.20.5.340">
    <property type="match status" value="1"/>
</dbReference>
<dbReference type="InterPro" id="IPR020472">
    <property type="entry name" value="WD40_PAC1"/>
</dbReference>
<dbReference type="SUPFAM" id="SSF50978">
    <property type="entry name" value="WD40 repeat-like"/>
    <property type="match status" value="1"/>
</dbReference>
<gene>
    <name evidence="10" type="ORF">CcCBS67573_g00798</name>
</gene>
<feature type="compositionally biased region" description="Polar residues" evidence="8">
    <location>
        <begin position="273"/>
        <end position="286"/>
    </location>
</feature>
<evidence type="ECO:0000256" key="7">
    <source>
        <dbReference type="SAM" id="Coils"/>
    </source>
</evidence>
<feature type="compositionally biased region" description="Low complexity" evidence="8">
    <location>
        <begin position="348"/>
        <end position="369"/>
    </location>
</feature>
<evidence type="ECO:0000256" key="4">
    <source>
        <dbReference type="ARBA" id="ARBA00023015"/>
    </source>
</evidence>
<evidence type="ECO:0000256" key="6">
    <source>
        <dbReference type="PROSITE-ProRule" id="PRU00221"/>
    </source>
</evidence>
<dbReference type="PRINTS" id="PR00320">
    <property type="entry name" value="GPROTEINBRPT"/>
</dbReference>
<evidence type="ECO:0000259" key="9">
    <source>
        <dbReference type="Pfam" id="PF08581"/>
    </source>
</evidence>
<evidence type="ECO:0000256" key="3">
    <source>
        <dbReference type="ARBA" id="ARBA00022737"/>
    </source>
</evidence>
<keyword evidence="3" id="KW-0677">Repeat</keyword>
<keyword evidence="7" id="KW-0175">Coiled coil</keyword>
<feature type="coiled-coil region" evidence="7">
    <location>
        <begin position="96"/>
        <end position="162"/>
    </location>
</feature>
<evidence type="ECO:0000256" key="1">
    <source>
        <dbReference type="ARBA" id="ARBA00022491"/>
    </source>
</evidence>
<dbReference type="PROSITE" id="PS00678">
    <property type="entry name" value="WD_REPEATS_1"/>
    <property type="match status" value="3"/>
</dbReference>
<sequence>MHHGHHGHHVGQAAPLQHNQMQHGHPSQHPHSQHHTPGPIGVGGPAPGPQPIPVPVPVPVAVSAVSGGQPLSSHAQARIANYSRLPELADSLRIEVEHAVNDLSIFKQQRDDLETKLNAQVHELMNFQQQFYELERAQKQQKANYEDEIQRLHKELDLARGGNGNIPLINPQIDRHGYKSSGAPQYPENIPPPVLASGENGSGVFGALMGGGSGNSEQRAAPQDPNHPSKRMRGDDQPGQQQVPPHQLQQQPGYMGQQQKPGPLVRQEHGYGAQQQLAPPNANHSPSAVGPDMKRKLPPSQSGSQYSQGPPPHMQQQQQGPPSQPKPQYPPQQQQHGYQQGPPPPPQHQQQPQSHYGAQSMPPQQQQQQQPPPQQQPQYQQAPLQQQQQIPVQQQQLPPGALQRAGETGICDLDGILSNSNPTLAQWKKQGGDWTVVYNPKSVTGKGKLDVSLAYNLDHGSVVCCVKFSNDGQYLATGCNRTAQVFDAHTGQKLHTLTATSDMVNAGHPPSGDLYIRSVCFSPDSSCLATGAEDKVIRVWELQTRTLRYSLRGHEQDIYSMDWSRDGRFLVSGSGDRSVRVWDAGVGDNGGRCLMALLNEDSVPSVDQKDSGVTSVAINPIDGRCVAAASLDMKVRIWDLRTGRLLERFEGHRDSVYSVAFSQDGRSLVSASLDKTLKVWDLSPQTLQILSRPPEHGVMSHAIPNNPHPAPASLLVTNRCRHTYGGHRNYVLSVAYPGANAPFARSTDGSRTGLEDIEWVVSASKDRSVTFWDAKAGAGAAGGGDLTSCAQFMLQGHKNSVISIAMSATEGLFATGSGDLRARIWKITPVRQE</sequence>
<dbReference type="PANTHER" id="PTHR22847">
    <property type="entry name" value="WD40 REPEAT PROTEIN"/>
    <property type="match status" value="1"/>
</dbReference>
<dbReference type="AlphaFoldDB" id="A0A507FN89"/>
<dbReference type="SMART" id="SM00320">
    <property type="entry name" value="WD40"/>
    <property type="match status" value="7"/>
</dbReference>
<keyword evidence="4" id="KW-0805">Transcription regulation</keyword>
<feature type="repeat" description="WD" evidence="6">
    <location>
        <begin position="794"/>
        <end position="833"/>
    </location>
</feature>
<feature type="compositionally biased region" description="Low complexity" evidence="8">
    <location>
        <begin position="237"/>
        <end position="263"/>
    </location>
</feature>
<feature type="compositionally biased region" description="Low complexity" evidence="8">
    <location>
        <begin position="331"/>
        <end position="340"/>
    </location>
</feature>
<keyword evidence="5" id="KW-0804">Transcription</keyword>
<dbReference type="OrthoDB" id="17410at2759"/>
<feature type="region of interest" description="Disordered" evidence="8">
    <location>
        <begin position="18"/>
        <end position="54"/>
    </location>
</feature>
<feature type="domain" description="Transcriptional repressor Tup1 N-terminal" evidence="9">
    <location>
        <begin position="84"/>
        <end position="157"/>
    </location>
</feature>
<evidence type="ECO:0000313" key="11">
    <source>
        <dbReference type="Proteomes" id="UP000320333"/>
    </source>
</evidence>
<feature type="repeat" description="WD" evidence="6">
    <location>
        <begin position="606"/>
        <end position="648"/>
    </location>
</feature>
<dbReference type="CDD" id="cd00200">
    <property type="entry name" value="WD40"/>
    <property type="match status" value="1"/>
</dbReference>
<dbReference type="GO" id="GO:1990234">
    <property type="term" value="C:transferase complex"/>
    <property type="evidence" value="ECO:0007669"/>
    <property type="project" value="UniProtKB-ARBA"/>
</dbReference>
<dbReference type="PROSITE" id="PS50082">
    <property type="entry name" value="WD_REPEATS_2"/>
    <property type="match status" value="5"/>
</dbReference>